<dbReference type="Pfam" id="PF01103">
    <property type="entry name" value="Omp85"/>
    <property type="match status" value="1"/>
</dbReference>
<keyword evidence="8" id="KW-1185">Reference proteome</keyword>
<dbReference type="EMBL" id="WAAT01000037">
    <property type="protein sequence ID" value="KAB1068321.1"/>
    <property type="molecule type" value="Genomic_DNA"/>
</dbReference>
<dbReference type="AlphaFoldDB" id="A0A6N6MCG1"/>
<dbReference type="InterPro" id="IPR039910">
    <property type="entry name" value="D15-like"/>
</dbReference>
<keyword evidence="4" id="KW-0472">Membrane</keyword>
<dbReference type="PANTHER" id="PTHR12815:SF47">
    <property type="entry name" value="TRANSLOCATION AND ASSEMBLY MODULE SUBUNIT TAMA"/>
    <property type="match status" value="1"/>
</dbReference>
<dbReference type="Proteomes" id="UP000441333">
    <property type="component" value="Unassembled WGS sequence"/>
</dbReference>
<proteinExistence type="predicted"/>
<evidence type="ECO:0000256" key="3">
    <source>
        <dbReference type="ARBA" id="ARBA00022729"/>
    </source>
</evidence>
<keyword evidence="2" id="KW-0812">Transmembrane</keyword>
<accession>A0A6N6MCG1</accession>
<dbReference type="InterPro" id="IPR000184">
    <property type="entry name" value="Bac_surfAg_D15"/>
</dbReference>
<evidence type="ECO:0000256" key="5">
    <source>
        <dbReference type="ARBA" id="ARBA00023237"/>
    </source>
</evidence>
<comment type="caution">
    <text evidence="7">The sequence shown here is derived from an EMBL/GenBank/DDBJ whole genome shotgun (WGS) entry which is preliminary data.</text>
</comment>
<comment type="subcellular location">
    <subcellularLocation>
        <location evidence="1">Membrane</location>
    </subcellularLocation>
</comment>
<evidence type="ECO:0000256" key="2">
    <source>
        <dbReference type="ARBA" id="ARBA00022692"/>
    </source>
</evidence>
<feature type="domain" description="Bacterial surface antigen (D15)" evidence="6">
    <location>
        <begin position="376"/>
        <end position="747"/>
    </location>
</feature>
<evidence type="ECO:0000259" key="6">
    <source>
        <dbReference type="Pfam" id="PF01103"/>
    </source>
</evidence>
<organism evidence="7 8">
    <name type="scientific">Pseudotamlana haliotis</name>
    <dbReference type="NCBI Taxonomy" id="2614804"/>
    <lineage>
        <taxon>Bacteria</taxon>
        <taxon>Pseudomonadati</taxon>
        <taxon>Bacteroidota</taxon>
        <taxon>Flavobacteriia</taxon>
        <taxon>Flavobacteriales</taxon>
        <taxon>Flavobacteriaceae</taxon>
        <taxon>Pseudotamlana</taxon>
    </lineage>
</organism>
<evidence type="ECO:0000313" key="8">
    <source>
        <dbReference type="Proteomes" id="UP000441333"/>
    </source>
</evidence>
<dbReference type="Gene3D" id="2.40.160.50">
    <property type="entry name" value="membrane protein fhac: a member of the omp85/tpsb transporter family"/>
    <property type="match status" value="1"/>
</dbReference>
<keyword evidence="3" id="KW-0732">Signal</keyword>
<sequence length="762" mass="87245">MTFRNFLVLCTIIVLCYACSVAKYIPEDERLYSGATLEIESDSLLKDKAKDVIKTNLNSVIAITPEPNSKILGMPLGLYYYYKNQQEHPGFINKWLYKNFGEEPVYESDVQPFEVESLLLNRLDNRGFFYSSASSDFVFDEEDKEASVAYKVIVAQPYKMEQYTVDSLPEPIGSNIKAHMDKTVLKKDMRFDLPLMQNERKRIDLSLKKRGYYNFNERFLLFEADTNQYRNKRFDLYLKLKEETPKAAIVPYEVSKINIYPHYSIETDSLDISPERYENKNYYQDELFFKLKYLDPFVTLEEGQNYNAEDSKNTARRLSQIGTYKFVNIQYKEVDSALTDSLGELEANIYLSPLNKRAIQAELQAVTKSNNFTGPAMSLSFLNRNLFNGGETLKLSAKFGYEAQFTRGSDETEKLSSTQLGLSAELLFPRIIFPIKVGPHFFKYNIPKTKTSLSLDYLDRKGYFSLISSSALFGYTWDANRLVTYEINPISINYTKPSNVTEAFQDILDDNPYMQDSFEQEFITGMTFSFTYNGLLETRKRDQIFFNTKLDIAGNSLSLFNKDNPDGSPNEVFGLEYAQYAKADVDIYYHHKFKKDHILASRIFAGYGIAYGNSTILPNVKQYFAGGPYSVRAFRIRSLGPGTFDGKTVSDTYYDQTGNIRLEANIEYRFPIYSFFKGAAFVDAGNIWNSIENPSLPGGKFTSSFLQELGMGAGVGLRVDVQGFVIRLDLATPFHNPALPEGERYNFDTQESVLNFAIGYPF</sequence>
<dbReference type="PANTHER" id="PTHR12815">
    <property type="entry name" value="SORTING AND ASSEMBLY MACHINERY SAMM50 PROTEIN FAMILY MEMBER"/>
    <property type="match status" value="1"/>
</dbReference>
<evidence type="ECO:0000256" key="1">
    <source>
        <dbReference type="ARBA" id="ARBA00004370"/>
    </source>
</evidence>
<dbReference type="GO" id="GO:0019867">
    <property type="term" value="C:outer membrane"/>
    <property type="evidence" value="ECO:0007669"/>
    <property type="project" value="InterPro"/>
</dbReference>
<keyword evidence="5" id="KW-0998">Cell outer membrane</keyword>
<evidence type="ECO:0000313" key="7">
    <source>
        <dbReference type="EMBL" id="KAB1068321.1"/>
    </source>
</evidence>
<dbReference type="RefSeq" id="WP_150937978.1">
    <property type="nucleotide sequence ID" value="NZ_WAAT01000037.1"/>
</dbReference>
<reference evidence="7 8" key="1">
    <citation type="submission" date="2019-09" db="EMBL/GenBank/DDBJ databases">
        <authorList>
            <person name="Cao W.R."/>
        </authorList>
    </citation>
    <scope>NUCLEOTIDE SEQUENCE [LARGE SCALE GENOMIC DNA]</scope>
    <source>
        <strain evidence="7 8">B1N29</strain>
    </source>
</reference>
<protein>
    <submittedName>
        <fullName evidence="7">BamA/TamA family outer membrane protein</fullName>
    </submittedName>
</protein>
<evidence type="ECO:0000256" key="4">
    <source>
        <dbReference type="ARBA" id="ARBA00023136"/>
    </source>
</evidence>
<gene>
    <name evidence="7" type="ORF">F6U93_06365</name>
</gene>
<name>A0A6N6MCG1_9FLAO</name>